<dbReference type="Proteomes" id="UP000325516">
    <property type="component" value="Chromosome"/>
</dbReference>
<evidence type="ECO:0000313" key="3">
    <source>
        <dbReference type="EMBL" id="QEW03877.1"/>
    </source>
</evidence>
<dbReference type="KEGG" id="mlz:F6J85_12780"/>
<keyword evidence="4" id="KW-1185">Reference proteome</keyword>
<dbReference type="EMBL" id="CP044232">
    <property type="protein sequence ID" value="QEW03877.1"/>
    <property type="molecule type" value="Genomic_DNA"/>
</dbReference>
<feature type="transmembrane region" description="Helical" evidence="2">
    <location>
        <begin position="45"/>
        <end position="65"/>
    </location>
</feature>
<dbReference type="AlphaFoldDB" id="A0A5J6L629"/>
<proteinExistence type="predicted"/>
<reference evidence="4" key="1">
    <citation type="submission" date="2019-09" db="EMBL/GenBank/DDBJ databases">
        <title>Mumia zhuanghuii sp. nov. isolated from the intestinal contents of plateau pika (Ochotona curzoniae) in the Qinghai-Tibet plateau of China.</title>
        <authorList>
            <person name="Tian Z."/>
        </authorList>
    </citation>
    <scope>NUCLEOTIDE SEQUENCE [LARGE SCALE GENOMIC DNA]</scope>
    <source>
        <strain evidence="4">L-031</strain>
    </source>
</reference>
<evidence type="ECO:0000313" key="4">
    <source>
        <dbReference type="Proteomes" id="UP000325516"/>
    </source>
</evidence>
<dbReference type="RefSeq" id="WP_150925500.1">
    <property type="nucleotide sequence ID" value="NZ_CP044232.1"/>
</dbReference>
<feature type="region of interest" description="Disordered" evidence="1">
    <location>
        <begin position="1"/>
        <end position="22"/>
    </location>
</feature>
<name>A0A5J6L629_9MICO</name>
<accession>A0A5J6L629</accession>
<keyword evidence="2" id="KW-1133">Transmembrane helix</keyword>
<protein>
    <submittedName>
        <fullName evidence="3">Uncharacterized protein</fullName>
    </submittedName>
</protein>
<organism evidence="3 4">
    <name type="scientific">Microbacterium lushaniae</name>
    <dbReference type="NCBI Taxonomy" id="2614639"/>
    <lineage>
        <taxon>Bacteria</taxon>
        <taxon>Bacillati</taxon>
        <taxon>Actinomycetota</taxon>
        <taxon>Actinomycetes</taxon>
        <taxon>Micrococcales</taxon>
        <taxon>Microbacteriaceae</taxon>
        <taxon>Microbacterium</taxon>
    </lineage>
</organism>
<keyword evidence="2" id="KW-0472">Membrane</keyword>
<evidence type="ECO:0000256" key="2">
    <source>
        <dbReference type="SAM" id="Phobius"/>
    </source>
</evidence>
<evidence type="ECO:0000256" key="1">
    <source>
        <dbReference type="SAM" id="MobiDB-lite"/>
    </source>
</evidence>
<sequence>MNDIDFEQMLRESSPPVTTPMGMDAHQERILREAQTRRPRRGKRLLAAAGLSVLLIGGGSAALAGNGFQTPWGWMAENVFEVPLDNGSRCYQGMRIEYATGYSKDSPMARDAREILESIDVEALAANTSAKEAELREKLVAQEMSDADWKQEAVFDLVWDQLAAELVERGYSTDDAWPISLHGQRDQCRQ</sequence>
<gene>
    <name evidence="3" type="ORF">F6J85_12780</name>
</gene>
<keyword evidence="2" id="KW-0812">Transmembrane</keyword>